<feature type="signal peptide" evidence="1">
    <location>
        <begin position="1"/>
        <end position="19"/>
    </location>
</feature>
<name>A0A0H3U8D6_9BACT</name>
<proteinExistence type="predicted"/>
<reference evidence="2" key="1">
    <citation type="submission" date="2013-08" db="EMBL/GenBank/DDBJ databases">
        <title>Comparison of modified E. coli strains.</title>
        <authorList>
            <person name="Juergensen J."/>
            <person name="Bonge A."/>
            <person name="Streit W.R."/>
        </authorList>
    </citation>
    <scope>NUCLEOTIDE SEQUENCE</scope>
</reference>
<evidence type="ECO:0000313" key="2">
    <source>
        <dbReference type="EMBL" id="AIF26894.1"/>
    </source>
</evidence>
<dbReference type="AlphaFoldDB" id="A0A0H3U8D6"/>
<accession>A0A0H3U8D6</accession>
<protein>
    <submittedName>
        <fullName evidence="2">Uncharacterized protein</fullName>
    </submittedName>
</protein>
<organism evidence="2">
    <name type="scientific">uncultured bacterium fosmid pJB148G3</name>
    <dbReference type="NCBI Taxonomy" id="1478052"/>
    <lineage>
        <taxon>Bacteria</taxon>
        <taxon>environmental samples</taxon>
    </lineage>
</organism>
<keyword evidence="1" id="KW-0732">Signal</keyword>
<sequence length="597" mass="63543">MPIASVSVVAAMSAATAFAFSSFKSQMATLHPSLAKRRAILLPIKPAPPVMTAPSPIKRLSIFSSFLSCNKAAKQTIVWSILQLRLLSIAVCACSCAYRLIALVLLCVVDCGCLLDPFFAAALEVLLNVAVVLSFYVAGSNNQAAECVLDEVAQNGAVLNFDFRSLIQHHDIGQLILGRPSQSFGSDLVQGLHGRAVLHAAQQTGQSIAAFVALQGDVLRVGRQVGNGTVAIVLVVNAFQTQDNKGVARIGNSEVQQAHCRFGVLAVCVDRRAAAHSRIGIVKAGDAVGANDIAVYPRSVGIGITARPVVGGADRSEGDSAVAAVPQLVRAVDPRHGREVRLHQTILIQRTIELDHVQELGMQQAGHNLIVYQIGILTADAISGSDAVTPGGVVRHANAQANCVVLTVLVGIVVGECVEHVVQLVQGGGNFQTEVLQPVLAQTEHLCLHTFRACIRDAVDLAVKGERAEAAFLVCQDVLTILSQQIVQRQNYVVLNHFDQIHAVCVDDVRQLARRSQGCELGLIVFVGCYDGGTEVNAQGFIDGINDEVLLGRHNTGASLNQKRYNGLFFIGNGGNDGGRCQHRYAEQQGDQGFHCP</sequence>
<dbReference type="EMBL" id="KF540250">
    <property type="protein sequence ID" value="AIF26894.1"/>
    <property type="molecule type" value="Genomic_DNA"/>
</dbReference>
<evidence type="ECO:0000256" key="1">
    <source>
        <dbReference type="SAM" id="SignalP"/>
    </source>
</evidence>
<feature type="chain" id="PRO_5005202739" evidence="1">
    <location>
        <begin position="20"/>
        <end position="597"/>
    </location>
</feature>